<dbReference type="Proteomes" id="UP001440612">
    <property type="component" value="Chromosome"/>
</dbReference>
<dbReference type="GO" id="GO:0016787">
    <property type="term" value="F:hydrolase activity"/>
    <property type="evidence" value="ECO:0007669"/>
    <property type="project" value="UniProtKB-KW"/>
</dbReference>
<dbReference type="InterPro" id="IPR036412">
    <property type="entry name" value="HAD-like_sf"/>
</dbReference>
<dbReference type="SFLD" id="SFLDS00003">
    <property type="entry name" value="Haloacid_Dehalogenase"/>
    <property type="match status" value="1"/>
</dbReference>
<evidence type="ECO:0000256" key="3">
    <source>
        <dbReference type="ARBA" id="ARBA00006171"/>
    </source>
</evidence>
<dbReference type="InterPro" id="IPR006439">
    <property type="entry name" value="HAD-SF_hydro_IA"/>
</dbReference>
<keyword evidence="5" id="KW-0378">Hydrolase</keyword>
<dbReference type="InterPro" id="IPR023198">
    <property type="entry name" value="PGP-like_dom2"/>
</dbReference>
<evidence type="ECO:0000313" key="5">
    <source>
        <dbReference type="EMBL" id="WZC50003.1"/>
    </source>
</evidence>
<dbReference type="InterPro" id="IPR050155">
    <property type="entry name" value="HAD-like_hydrolase_sf"/>
</dbReference>
<dbReference type="SFLD" id="SFLDG01135">
    <property type="entry name" value="C1.5.6:_HAD__Beta-PGM__Phospha"/>
    <property type="match status" value="1"/>
</dbReference>
<gene>
    <name evidence="5" type="ORF">AABB29_04980</name>
</gene>
<reference evidence="6" key="1">
    <citation type="submission" date="2024-04" db="EMBL/GenBank/DDBJ databases">
        <title>Phylogenomic analyses of a clade within the roseobacter group suggest taxonomic reassignments of species of the genera Aestuariivita, Citreicella, Loktanella, Nautella, Pelagibaca, Ruegeria, Thalassobius, Thiobacimonas and Tropicibacter, and the proposal o.</title>
        <authorList>
            <person name="Jeon C.O."/>
        </authorList>
    </citation>
    <scope>NUCLEOTIDE SEQUENCE [LARGE SCALE GENOMIC DNA]</scope>
    <source>
        <strain evidence="6">BS5-3</strain>
    </source>
</reference>
<dbReference type="Gene3D" id="3.40.50.1000">
    <property type="entry name" value="HAD superfamily/HAD-like"/>
    <property type="match status" value="1"/>
</dbReference>
<dbReference type="EMBL" id="CP150951">
    <property type="protein sequence ID" value="WZC50003.1"/>
    <property type="molecule type" value="Genomic_DNA"/>
</dbReference>
<dbReference type="Pfam" id="PF13419">
    <property type="entry name" value="HAD_2"/>
    <property type="match status" value="1"/>
</dbReference>
<comment type="catalytic activity">
    <reaction evidence="1">
        <text>2-phosphoglycolate + H2O = glycolate + phosphate</text>
        <dbReference type="Rhea" id="RHEA:14369"/>
        <dbReference type="ChEBI" id="CHEBI:15377"/>
        <dbReference type="ChEBI" id="CHEBI:29805"/>
        <dbReference type="ChEBI" id="CHEBI:43474"/>
        <dbReference type="ChEBI" id="CHEBI:58033"/>
        <dbReference type="EC" id="3.1.3.18"/>
    </reaction>
</comment>
<evidence type="ECO:0000256" key="2">
    <source>
        <dbReference type="ARBA" id="ARBA00004818"/>
    </source>
</evidence>
<evidence type="ECO:0000313" key="6">
    <source>
        <dbReference type="Proteomes" id="UP001440612"/>
    </source>
</evidence>
<dbReference type="SUPFAM" id="SSF56784">
    <property type="entry name" value="HAD-like"/>
    <property type="match status" value="1"/>
</dbReference>
<accession>A0ABZ2V626</accession>
<dbReference type="NCBIfam" id="TIGR01549">
    <property type="entry name" value="HAD-SF-IA-v1"/>
    <property type="match status" value="1"/>
</dbReference>
<sequence length="229" mass="25357">MIPQDVPRPAALLFDFDGVLINSLPVMQLAFSAALQEVYPSKRMPHTALFKAYRTHLGMGFPQIMRNLDLSPDMFAPFRKHSRILAPYVRLYDDAIDLLDWAQSQGLPIGIATGKDYERTIELLDQLGIRHYFAAVYSSDNVPRPKPAPDMVQRFASETGIAISRILMIGDAAADIHCGQAAGCPTAAAAWGYTERATLTALRPTLIFDTPQDAQTQLQNLLLPEMLSK</sequence>
<protein>
    <recommendedName>
        <fullName evidence="4">phosphoglycolate phosphatase</fullName>
        <ecNumber evidence="4">3.1.3.18</ecNumber>
    </recommendedName>
</protein>
<organism evidence="5 6">
    <name type="scientific">Yoonia phaeophyticola</name>
    <dbReference type="NCBI Taxonomy" id="3137369"/>
    <lineage>
        <taxon>Bacteria</taxon>
        <taxon>Pseudomonadati</taxon>
        <taxon>Pseudomonadota</taxon>
        <taxon>Alphaproteobacteria</taxon>
        <taxon>Rhodobacterales</taxon>
        <taxon>Paracoccaceae</taxon>
        <taxon>Yoonia</taxon>
    </lineage>
</organism>
<dbReference type="SFLD" id="SFLDG01129">
    <property type="entry name" value="C1.5:_HAD__Beta-PGM__Phosphata"/>
    <property type="match status" value="1"/>
</dbReference>
<keyword evidence="6" id="KW-1185">Reference proteome</keyword>
<comment type="similarity">
    <text evidence="3">Belongs to the HAD-like hydrolase superfamily. CbbY/CbbZ/Gph/YieH family.</text>
</comment>
<proteinExistence type="inferred from homology"/>
<name>A0ABZ2V626_9RHOB</name>
<dbReference type="PANTHER" id="PTHR43434">
    <property type="entry name" value="PHOSPHOGLYCOLATE PHOSPHATASE"/>
    <property type="match status" value="1"/>
</dbReference>
<evidence type="ECO:0000256" key="1">
    <source>
        <dbReference type="ARBA" id="ARBA00000830"/>
    </source>
</evidence>
<dbReference type="InterPro" id="IPR041492">
    <property type="entry name" value="HAD_2"/>
</dbReference>
<dbReference type="EC" id="3.1.3.18" evidence="4"/>
<dbReference type="PANTHER" id="PTHR43434:SF1">
    <property type="entry name" value="PHOSPHOGLYCOLATE PHOSPHATASE"/>
    <property type="match status" value="1"/>
</dbReference>
<dbReference type="RefSeq" id="WP_341368113.1">
    <property type="nucleotide sequence ID" value="NZ_CP150951.2"/>
</dbReference>
<dbReference type="NCBIfam" id="TIGR01509">
    <property type="entry name" value="HAD-SF-IA-v3"/>
    <property type="match status" value="1"/>
</dbReference>
<dbReference type="Gene3D" id="1.10.150.240">
    <property type="entry name" value="Putative phosphatase, domain 2"/>
    <property type="match status" value="1"/>
</dbReference>
<comment type="pathway">
    <text evidence="2">Organic acid metabolism; glycolate biosynthesis; glycolate from 2-phosphoglycolate: step 1/1.</text>
</comment>
<dbReference type="InterPro" id="IPR023214">
    <property type="entry name" value="HAD_sf"/>
</dbReference>
<evidence type="ECO:0000256" key="4">
    <source>
        <dbReference type="ARBA" id="ARBA00013078"/>
    </source>
</evidence>